<evidence type="ECO:0000256" key="3">
    <source>
        <dbReference type="ARBA" id="ARBA00023013"/>
    </source>
</evidence>
<dbReference type="GO" id="GO:0004862">
    <property type="term" value="F:cAMP-dependent protein kinase inhibitor activity"/>
    <property type="evidence" value="ECO:0007669"/>
    <property type="project" value="InterPro"/>
</dbReference>
<sequence>MGELDQSGTSTSTPMEIEQFVASGRNGRRNAMADLGMSLDIDPGAYKLAEQMSQLETSDGAGCSGSQTAPAGSSGSATATSSGS</sequence>
<evidence type="ECO:0000313" key="5">
    <source>
        <dbReference type="Proteomes" id="UP000887574"/>
    </source>
</evidence>
<dbReference type="InterPro" id="IPR004171">
    <property type="entry name" value="cAMP_dep_PKI"/>
</dbReference>
<reference evidence="6" key="1">
    <citation type="submission" date="2022-11" db="UniProtKB">
        <authorList>
            <consortium name="WormBaseParasite"/>
        </authorList>
    </citation>
    <scope>IDENTIFICATION</scope>
</reference>
<dbReference type="Pfam" id="PF02827">
    <property type="entry name" value="PKI"/>
    <property type="match status" value="1"/>
</dbReference>
<evidence type="ECO:0000256" key="1">
    <source>
        <dbReference type="ARBA" id="ARBA00002844"/>
    </source>
</evidence>
<comment type="similarity">
    <text evidence="2">Belongs to the PKI family.</text>
</comment>
<dbReference type="AlphaFoldDB" id="A0A915EU16"/>
<organism evidence="5 6">
    <name type="scientific">Ditylenchus dipsaci</name>
    <dbReference type="NCBI Taxonomy" id="166011"/>
    <lineage>
        <taxon>Eukaryota</taxon>
        <taxon>Metazoa</taxon>
        <taxon>Ecdysozoa</taxon>
        <taxon>Nematoda</taxon>
        <taxon>Chromadorea</taxon>
        <taxon>Rhabditida</taxon>
        <taxon>Tylenchina</taxon>
        <taxon>Tylenchomorpha</taxon>
        <taxon>Sphaerularioidea</taxon>
        <taxon>Anguinidae</taxon>
        <taxon>Anguininae</taxon>
        <taxon>Ditylenchus</taxon>
    </lineage>
</organism>
<feature type="compositionally biased region" description="Low complexity" evidence="4">
    <location>
        <begin position="64"/>
        <end position="84"/>
    </location>
</feature>
<feature type="region of interest" description="Disordered" evidence="4">
    <location>
        <begin position="55"/>
        <end position="84"/>
    </location>
</feature>
<keyword evidence="3" id="KW-0649">Protein kinase inhibitor</keyword>
<evidence type="ECO:0000256" key="2">
    <source>
        <dbReference type="ARBA" id="ARBA00006393"/>
    </source>
</evidence>
<name>A0A915EU16_9BILA</name>
<accession>A0A915EU16</accession>
<dbReference type="Proteomes" id="UP000887574">
    <property type="component" value="Unplaced"/>
</dbReference>
<proteinExistence type="inferred from homology"/>
<keyword evidence="5" id="KW-1185">Reference proteome</keyword>
<feature type="region of interest" description="Disordered" evidence="4">
    <location>
        <begin position="1"/>
        <end position="27"/>
    </location>
</feature>
<comment type="function">
    <text evidence="1">Extremely potent competitive inhibitor of cAMP-dependent protein kinase activity, this protein interacts with the catalytic subunit of the enzyme after the cAMP-induced dissociation of its regulatory chains.</text>
</comment>
<evidence type="ECO:0000256" key="4">
    <source>
        <dbReference type="SAM" id="MobiDB-lite"/>
    </source>
</evidence>
<dbReference type="WBParaSite" id="jg9519">
    <property type="protein sequence ID" value="jg9519"/>
    <property type="gene ID" value="jg9519"/>
</dbReference>
<evidence type="ECO:0000313" key="6">
    <source>
        <dbReference type="WBParaSite" id="jg9519"/>
    </source>
</evidence>
<feature type="compositionally biased region" description="Polar residues" evidence="4">
    <location>
        <begin position="1"/>
        <end position="14"/>
    </location>
</feature>
<protein>
    <submittedName>
        <fullName evidence="6">Uncharacterized protein</fullName>
    </submittedName>
</protein>